<evidence type="ECO:0000313" key="4">
    <source>
        <dbReference type="Proteomes" id="UP000602442"/>
    </source>
</evidence>
<dbReference type="RefSeq" id="WP_197920837.1">
    <property type="nucleotide sequence ID" value="NZ_CAWPTA010000007.1"/>
</dbReference>
<dbReference type="Pfam" id="PF13462">
    <property type="entry name" value="Thioredoxin_4"/>
    <property type="match status" value="1"/>
</dbReference>
<reference evidence="3 4" key="1">
    <citation type="submission" date="2020-11" db="EMBL/GenBank/DDBJ databases">
        <title>Erythrobacter sediminis sp. nov., a marine bacterium from a tidal flat of Garorim Bay.</title>
        <authorList>
            <person name="Kim D."/>
            <person name="Yoo Y."/>
            <person name="Kim J.-J."/>
        </authorList>
    </citation>
    <scope>NUCLEOTIDE SEQUENCE [LARGE SCALE GENOMIC DNA]</scope>
    <source>
        <strain evidence="3 4">JGD-13</strain>
    </source>
</reference>
<evidence type="ECO:0000313" key="3">
    <source>
        <dbReference type="EMBL" id="MBH5322118.1"/>
    </source>
</evidence>
<feature type="domain" description="Thioredoxin-like fold" evidence="2">
    <location>
        <begin position="38"/>
        <end position="223"/>
    </location>
</feature>
<dbReference type="EMBL" id="JAEANY010000002">
    <property type="protein sequence ID" value="MBH5322118.1"/>
    <property type="molecule type" value="Genomic_DNA"/>
</dbReference>
<proteinExistence type="predicted"/>
<feature type="signal peptide" evidence="1">
    <location>
        <begin position="1"/>
        <end position="21"/>
    </location>
</feature>
<evidence type="ECO:0000256" key="1">
    <source>
        <dbReference type="SAM" id="SignalP"/>
    </source>
</evidence>
<dbReference type="CDD" id="cd02972">
    <property type="entry name" value="DsbA_family"/>
    <property type="match status" value="1"/>
</dbReference>
<feature type="chain" id="PRO_5046737305" evidence="1">
    <location>
        <begin position="22"/>
        <end position="236"/>
    </location>
</feature>
<sequence length="236" mass="26000">MTSWTLSGFALVAASALAFTAAPGAAQHWNGTVEETAQGFRLGDPDAPLQLIEFVSYTCPHCAHFEEESEAELRYLYIHEGYAALEVRHLIRNIADVAAALVTECGETDQFFVNHRIMMHEQGNWLARARELAPSQQARWNSGTLASRMRAIASDLEFYEMMEPQGYTVAELDRCLSDEARADQIVAASGANAAEFNVQGTPSFVLNGTLLDGVHSWPQLSQVLLSERENMSTSTE</sequence>
<accession>A0ABS0N2C7</accession>
<dbReference type="InterPro" id="IPR012336">
    <property type="entry name" value="Thioredoxin-like_fold"/>
</dbReference>
<dbReference type="Proteomes" id="UP000602442">
    <property type="component" value="Unassembled WGS sequence"/>
</dbReference>
<name>A0ABS0N2C7_9SPHN</name>
<organism evidence="3 4">
    <name type="scientific">Aurantiacibacter sediminis</name>
    <dbReference type="NCBI Taxonomy" id="2793064"/>
    <lineage>
        <taxon>Bacteria</taxon>
        <taxon>Pseudomonadati</taxon>
        <taxon>Pseudomonadota</taxon>
        <taxon>Alphaproteobacteria</taxon>
        <taxon>Sphingomonadales</taxon>
        <taxon>Erythrobacteraceae</taxon>
        <taxon>Aurantiacibacter</taxon>
    </lineage>
</organism>
<protein>
    <submittedName>
        <fullName evidence="3">Thioredoxin domain-containing protein</fullName>
    </submittedName>
</protein>
<dbReference type="InterPro" id="IPR036249">
    <property type="entry name" value="Thioredoxin-like_sf"/>
</dbReference>
<dbReference type="Gene3D" id="3.40.30.10">
    <property type="entry name" value="Glutaredoxin"/>
    <property type="match status" value="1"/>
</dbReference>
<comment type="caution">
    <text evidence="3">The sequence shown here is derived from an EMBL/GenBank/DDBJ whole genome shotgun (WGS) entry which is preliminary data.</text>
</comment>
<evidence type="ECO:0000259" key="2">
    <source>
        <dbReference type="Pfam" id="PF13462"/>
    </source>
</evidence>
<gene>
    <name evidence="3" type="ORF">I5L03_05920</name>
</gene>
<dbReference type="SUPFAM" id="SSF52833">
    <property type="entry name" value="Thioredoxin-like"/>
    <property type="match status" value="1"/>
</dbReference>
<keyword evidence="1" id="KW-0732">Signal</keyword>
<keyword evidence="4" id="KW-1185">Reference proteome</keyword>
<dbReference type="Gene3D" id="1.10.40.110">
    <property type="match status" value="1"/>
</dbReference>